<dbReference type="GO" id="GO:0005524">
    <property type="term" value="F:ATP binding"/>
    <property type="evidence" value="ECO:0007669"/>
    <property type="project" value="UniProtKB-KW"/>
</dbReference>
<proteinExistence type="predicted"/>
<comment type="caution">
    <text evidence="2">The sequence shown here is derived from an EMBL/GenBank/DDBJ whole genome shotgun (WGS) entry which is preliminary data.</text>
</comment>
<organism evidence="2 3">
    <name type="scientific">Agathobacter rectalis</name>
    <dbReference type="NCBI Taxonomy" id="39491"/>
    <lineage>
        <taxon>Bacteria</taxon>
        <taxon>Bacillati</taxon>
        <taxon>Bacillota</taxon>
        <taxon>Clostridia</taxon>
        <taxon>Lachnospirales</taxon>
        <taxon>Lachnospiraceae</taxon>
        <taxon>Agathobacter</taxon>
    </lineage>
</organism>
<feature type="transmembrane region" description="Helical" evidence="1">
    <location>
        <begin position="63"/>
        <end position="79"/>
    </location>
</feature>
<evidence type="ECO:0000256" key="1">
    <source>
        <dbReference type="SAM" id="Phobius"/>
    </source>
</evidence>
<name>A0A413PY65_9FIRM</name>
<feature type="non-terminal residue" evidence="2">
    <location>
        <position position="137"/>
    </location>
</feature>
<feature type="transmembrane region" description="Helical" evidence="1">
    <location>
        <begin position="6"/>
        <end position="25"/>
    </location>
</feature>
<protein>
    <submittedName>
        <fullName evidence="2">ATP-binding protein</fullName>
    </submittedName>
</protein>
<dbReference type="EMBL" id="QSES01000150">
    <property type="protein sequence ID" value="RGZ83055.1"/>
    <property type="molecule type" value="Genomic_DNA"/>
</dbReference>
<feature type="transmembrane region" description="Helical" evidence="1">
    <location>
        <begin position="37"/>
        <end position="57"/>
    </location>
</feature>
<keyword evidence="2" id="KW-0067">ATP-binding</keyword>
<dbReference type="Proteomes" id="UP000283721">
    <property type="component" value="Unassembled WGS sequence"/>
</dbReference>
<evidence type="ECO:0000313" key="2">
    <source>
        <dbReference type="EMBL" id="RGZ83055.1"/>
    </source>
</evidence>
<accession>A0A413PY65</accession>
<keyword evidence="1" id="KW-0472">Membrane</keyword>
<keyword evidence="1" id="KW-0812">Transmembrane</keyword>
<dbReference type="AlphaFoldDB" id="A0A413PY65"/>
<reference evidence="2 3" key="1">
    <citation type="submission" date="2018-08" db="EMBL/GenBank/DDBJ databases">
        <title>A genome reference for cultivated species of the human gut microbiota.</title>
        <authorList>
            <person name="Zou Y."/>
            <person name="Xue W."/>
            <person name="Luo G."/>
        </authorList>
    </citation>
    <scope>NUCLEOTIDE SEQUENCE [LARGE SCALE GENOMIC DNA]</scope>
    <source>
        <strain evidence="2 3">AM47-6BH</strain>
    </source>
</reference>
<keyword evidence="2" id="KW-0547">Nucleotide-binding</keyword>
<sequence>MNTILLILCNALSCFIISTILFQFMNGKYKKSSQSRYVYIVIETVTVIFTTCINMLNHSILNLVVWGVLTGVIAYALYYEDMDKPLRRIIECEALIFCMSVCESLGVILLQCILQAADIKNVNETMLYCLEVTFSKV</sequence>
<keyword evidence="1" id="KW-1133">Transmembrane helix</keyword>
<evidence type="ECO:0000313" key="3">
    <source>
        <dbReference type="Proteomes" id="UP000283721"/>
    </source>
</evidence>
<gene>
    <name evidence="2" type="ORF">DW967_18550</name>
</gene>